<feature type="domain" description="DUF6589" evidence="2">
    <location>
        <begin position="133"/>
        <end position="509"/>
    </location>
</feature>
<feature type="region of interest" description="Disordered" evidence="1">
    <location>
        <begin position="36"/>
        <end position="57"/>
    </location>
</feature>
<accession>H6QS43</accession>
<dbReference type="EMBL" id="DS178289">
    <property type="protein sequence ID" value="EHS63516.1"/>
    <property type="molecule type" value="Genomic_DNA"/>
</dbReference>
<proteinExistence type="predicted"/>
<dbReference type="VEuPathDB" id="FungiDB:PGTG_21692"/>
<dbReference type="InParanoid" id="H6QS43"/>
<dbReference type="InterPro" id="IPR046496">
    <property type="entry name" value="DUF6589"/>
</dbReference>
<evidence type="ECO:0000313" key="4">
    <source>
        <dbReference type="Proteomes" id="UP000008783"/>
    </source>
</evidence>
<reference evidence="4" key="1">
    <citation type="journal article" date="2011" name="Proc. Natl. Acad. Sci. U.S.A.">
        <title>Obligate biotrophy features unraveled by the genomic analysis of rust fungi.</title>
        <authorList>
            <person name="Duplessis S."/>
            <person name="Cuomo C.A."/>
            <person name="Lin Y.-C."/>
            <person name="Aerts A."/>
            <person name="Tisserant E."/>
            <person name="Veneault-Fourrey C."/>
            <person name="Joly D.L."/>
            <person name="Hacquard S."/>
            <person name="Amselem J."/>
            <person name="Cantarel B.L."/>
            <person name="Chiu R."/>
            <person name="Coutinho P.M."/>
            <person name="Feau N."/>
            <person name="Field M."/>
            <person name="Frey P."/>
            <person name="Gelhaye E."/>
            <person name="Goldberg J."/>
            <person name="Grabherr M.G."/>
            <person name="Kodira C.D."/>
            <person name="Kohler A."/>
            <person name="Kuees U."/>
            <person name="Lindquist E.A."/>
            <person name="Lucas S.M."/>
            <person name="Mago R."/>
            <person name="Mauceli E."/>
            <person name="Morin E."/>
            <person name="Murat C."/>
            <person name="Pangilinan J.L."/>
            <person name="Park R."/>
            <person name="Pearson M."/>
            <person name="Quesneville H."/>
            <person name="Rouhier N."/>
            <person name="Sakthikumar S."/>
            <person name="Salamov A.A."/>
            <person name="Schmutz J."/>
            <person name="Selles B."/>
            <person name="Shapiro H."/>
            <person name="Tanguay P."/>
            <person name="Tuskan G.A."/>
            <person name="Henrissat B."/>
            <person name="Van de Peer Y."/>
            <person name="Rouze P."/>
            <person name="Ellis J.G."/>
            <person name="Dodds P.N."/>
            <person name="Schein J.E."/>
            <person name="Zhong S."/>
            <person name="Hamelin R.C."/>
            <person name="Grigoriev I.V."/>
            <person name="Szabo L.J."/>
            <person name="Martin F."/>
        </authorList>
    </citation>
    <scope>NUCLEOTIDE SEQUENCE [LARGE SCALE GENOMIC DNA]</scope>
    <source>
        <strain evidence="4">CRL 75-36-700-3 / race SCCL</strain>
    </source>
</reference>
<dbReference type="AlphaFoldDB" id="H6QS43"/>
<dbReference type="RefSeq" id="XP_003889661.1">
    <property type="nucleotide sequence ID" value="XM_003889612.1"/>
</dbReference>
<name>H6QS43_PUCGT</name>
<dbReference type="GeneID" id="13542871"/>
<protein>
    <recommendedName>
        <fullName evidence="2">DUF6589 domain-containing protein</fullName>
    </recommendedName>
</protein>
<dbReference type="OrthoDB" id="2495569at2759"/>
<dbReference type="KEGG" id="pgr:PGTG_21692"/>
<gene>
    <name evidence="3" type="ORF">PGTG_21692</name>
</gene>
<dbReference type="HOGENOM" id="CLU_009176_1_1_1"/>
<evidence type="ECO:0000259" key="2">
    <source>
        <dbReference type="Pfam" id="PF20231"/>
    </source>
</evidence>
<dbReference type="Pfam" id="PF20231">
    <property type="entry name" value="DUF6589"/>
    <property type="match status" value="1"/>
</dbReference>
<keyword evidence="4" id="KW-1185">Reference proteome</keyword>
<sequence length="552" mass="62604">MITGYPTVDHLRMRSGSLMWVCFGCQAASPVRSVPVTHLRPGRTPLQRRPQRSPDAAGSITGAILQNCALTTLPPCSVTGASRTTPYGVLLTLSSPGRVHIPSDNLMKTLDPNQLTLQSYHNALKDVDSLIINPADFLPDDEAQDHYEKVFKSQIARVMYKYVARPADSKRKLPMDPPDIELISHEQPKIHMMKLMNESDNSAEGIGQVMEALRRQSRLEPGEFFGRFQLIDGDLGTAQIFNAIRSLRFPSEHCDHSLNNVSFTLGAAHTLWNIAHTILTHHFGNSKAMDDLGVWRYLQALGIPPEKVIQKKDFTKMLQYMEQVHEATLWYCLRHVMGEHDSTITEDLPVIPTSNWNAIVNQCYNQFCSHEARRAAQSSPKLYNLFIRLQDFSTVIEANRSMKRGDIGRLINVWKMWSIMTQSLPGLTHYSAYLPRLILLITKILPPSLSELIRHSILVSPSGRPNHFVAKDFLLETHNYWLKYFYVRGGIGTQIERLQELFSSNIPIIVGPSMSNKVINHCSCYKHSRGSTRWPKKIRFLMEGLGRGHYNP</sequence>
<dbReference type="Proteomes" id="UP000008783">
    <property type="component" value="Unassembled WGS sequence"/>
</dbReference>
<evidence type="ECO:0000313" key="3">
    <source>
        <dbReference type="EMBL" id="EHS63516.1"/>
    </source>
</evidence>
<evidence type="ECO:0000256" key="1">
    <source>
        <dbReference type="SAM" id="MobiDB-lite"/>
    </source>
</evidence>
<organism evidence="3 4">
    <name type="scientific">Puccinia graminis f. sp. tritici (strain CRL 75-36-700-3 / race SCCL)</name>
    <name type="common">Black stem rust fungus</name>
    <dbReference type="NCBI Taxonomy" id="418459"/>
    <lineage>
        <taxon>Eukaryota</taxon>
        <taxon>Fungi</taxon>
        <taxon>Dikarya</taxon>
        <taxon>Basidiomycota</taxon>
        <taxon>Pucciniomycotina</taxon>
        <taxon>Pucciniomycetes</taxon>
        <taxon>Pucciniales</taxon>
        <taxon>Pucciniaceae</taxon>
        <taxon>Puccinia</taxon>
    </lineage>
</organism>